<accession>A0A6S6S8I3</accession>
<proteinExistence type="predicted"/>
<evidence type="ECO:0000256" key="1">
    <source>
        <dbReference type="SAM" id="MobiDB-lite"/>
    </source>
</evidence>
<feature type="compositionally biased region" description="Low complexity" evidence="1">
    <location>
        <begin position="100"/>
        <end position="113"/>
    </location>
</feature>
<feature type="region of interest" description="Disordered" evidence="1">
    <location>
        <begin position="100"/>
        <end position="141"/>
    </location>
</feature>
<protein>
    <submittedName>
        <fullName evidence="3">Uncharacterized protein</fullName>
    </submittedName>
</protein>
<dbReference type="AlphaFoldDB" id="A0A6S6S8I3"/>
<gene>
    <name evidence="3" type="ORF">HELGO_WM28425</name>
</gene>
<evidence type="ECO:0000256" key="2">
    <source>
        <dbReference type="SAM" id="SignalP"/>
    </source>
</evidence>
<feature type="compositionally biased region" description="Pro residues" evidence="1">
    <location>
        <begin position="126"/>
        <end position="138"/>
    </location>
</feature>
<dbReference type="EMBL" id="CACVAV010000027">
    <property type="protein sequence ID" value="CAA6801767.1"/>
    <property type="molecule type" value="Genomic_DNA"/>
</dbReference>
<name>A0A6S6S8I3_9GAMM</name>
<feature type="chain" id="PRO_5028175244" evidence="2">
    <location>
        <begin position="25"/>
        <end position="218"/>
    </location>
</feature>
<organism evidence="3">
    <name type="scientific">uncultured Thiotrichaceae bacterium</name>
    <dbReference type="NCBI Taxonomy" id="298394"/>
    <lineage>
        <taxon>Bacteria</taxon>
        <taxon>Pseudomonadati</taxon>
        <taxon>Pseudomonadota</taxon>
        <taxon>Gammaproteobacteria</taxon>
        <taxon>Thiotrichales</taxon>
        <taxon>Thiotrichaceae</taxon>
        <taxon>environmental samples</taxon>
    </lineage>
</organism>
<reference evidence="3" key="1">
    <citation type="submission" date="2020-01" db="EMBL/GenBank/DDBJ databases">
        <authorList>
            <person name="Meier V. D."/>
            <person name="Meier V D."/>
        </authorList>
    </citation>
    <scope>NUCLEOTIDE SEQUENCE</scope>
    <source>
        <strain evidence="3">HLG_WM_MAG_08</strain>
    </source>
</reference>
<keyword evidence="2" id="KW-0732">Signal</keyword>
<feature type="signal peptide" evidence="2">
    <location>
        <begin position="1"/>
        <end position="24"/>
    </location>
</feature>
<sequence>MRKKSYFVGVVLLMGSVFSPGVLAEVTQGRQYQFPQLNNAASPQGTGAQQYPVYAYPQAMQTYRQPMYYAYPAAAYYYPQARPGQPMTVMPYAYPGMQMQPQQRQPMTQAPQPVSQYRSPYNPNIPATPGPKPPPAPQPKKVVKPWGDTRYIWPDFYTDFTGDFWDEMINAPNQMGYMPGGWKFPSLSSPDPVTVGDAVANQMPPIMDEGANFIDFAN</sequence>
<evidence type="ECO:0000313" key="3">
    <source>
        <dbReference type="EMBL" id="CAA6801767.1"/>
    </source>
</evidence>